<organism evidence="2 3">
    <name type="scientific">Mycolicibacterium neworleansense</name>
    <dbReference type="NCBI Taxonomy" id="146018"/>
    <lineage>
        <taxon>Bacteria</taxon>
        <taxon>Bacillati</taxon>
        <taxon>Actinomycetota</taxon>
        <taxon>Actinomycetes</taxon>
        <taxon>Mycobacteriales</taxon>
        <taxon>Mycobacteriaceae</taxon>
        <taxon>Mycolicibacterium</taxon>
    </lineage>
</organism>
<protein>
    <submittedName>
        <fullName evidence="2">Uncharacterized protein</fullName>
    </submittedName>
</protein>
<evidence type="ECO:0000313" key="3">
    <source>
        <dbReference type="Proteomes" id="UP000199147"/>
    </source>
</evidence>
<proteinExistence type="predicted"/>
<feature type="region of interest" description="Disordered" evidence="1">
    <location>
        <begin position="44"/>
        <end position="63"/>
    </location>
</feature>
<gene>
    <name evidence="2" type="ORF">BN2156_05377</name>
</gene>
<evidence type="ECO:0000256" key="1">
    <source>
        <dbReference type="SAM" id="MobiDB-lite"/>
    </source>
</evidence>
<dbReference type="STRING" id="146018.BN2156_05377"/>
<dbReference type="AlphaFoldDB" id="A0A0H5SAR2"/>
<sequence>MLPIAIDAERRYQRFPYREKHTETRCLTRGVKNKRVTVRKVLPASGVSATDTHAHGAKRSESQPVIRETELARRSLPDGVFGMLPGPSTTTLRGRMSTSETTSWAT</sequence>
<reference evidence="3" key="1">
    <citation type="submission" date="2015-07" db="EMBL/GenBank/DDBJ databases">
        <authorList>
            <person name="Urmite Genomes"/>
        </authorList>
    </citation>
    <scope>NUCLEOTIDE SEQUENCE [LARGE SCALE GENOMIC DNA]</scope>
    <source>
        <strain evidence="3">type strain: ATCC 49404</strain>
    </source>
</reference>
<keyword evidence="3" id="KW-1185">Reference proteome</keyword>
<evidence type="ECO:0000313" key="2">
    <source>
        <dbReference type="EMBL" id="CRZ18474.1"/>
    </source>
</evidence>
<name>A0A0H5SAR2_9MYCO</name>
<dbReference type="Proteomes" id="UP000199147">
    <property type="component" value="Unassembled WGS sequence"/>
</dbReference>
<feature type="compositionally biased region" description="Polar residues" evidence="1">
    <location>
        <begin position="87"/>
        <end position="106"/>
    </location>
</feature>
<dbReference type="EMBL" id="CWKH01000003">
    <property type="protein sequence ID" value="CRZ18474.1"/>
    <property type="molecule type" value="Genomic_DNA"/>
</dbReference>
<feature type="region of interest" description="Disordered" evidence="1">
    <location>
        <begin position="77"/>
        <end position="106"/>
    </location>
</feature>
<feature type="compositionally biased region" description="Basic and acidic residues" evidence="1">
    <location>
        <begin position="52"/>
        <end position="63"/>
    </location>
</feature>
<accession>A0A0H5SAR2</accession>